<reference evidence="2 3" key="1">
    <citation type="submission" date="2017-12" db="EMBL/GenBank/DDBJ databases">
        <title>Mesoplasma syrphidae YJS, Complete Genome.</title>
        <authorList>
            <person name="Knight T.F."/>
            <person name="Citino T."/>
            <person name="Rubinstein R."/>
            <person name="Neuschaefer Z."/>
        </authorList>
    </citation>
    <scope>NUCLEOTIDE SEQUENCE [LARGE SCALE GENOMIC DNA]</scope>
    <source>
        <strain evidence="2 3">YJS</strain>
    </source>
</reference>
<gene>
    <name evidence="2" type="ORF">CXP39_00505</name>
</gene>
<keyword evidence="3" id="KW-1185">Reference proteome</keyword>
<sequence length="176" mass="21237">MLQESCINWGQIMCEYFNVREYMWNDNSTIYLVEEAKTDREHTLFEFVGVRYYLCEKCYLSYLEIDENFFKLAKAINYSKKLDLDKIPAFAKTSQRFVDLRQCKKVVNENFKLLRFDIKELKEQRKRLSQLNEDDYQRLLGEFNDSPLRINGREAMNISLKERLKITDLILENLIK</sequence>
<keyword evidence="1" id="KW-0175">Coiled coil</keyword>
<dbReference type="EMBL" id="CP025257">
    <property type="protein sequence ID" value="AUF83291.1"/>
    <property type="molecule type" value="Genomic_DNA"/>
</dbReference>
<dbReference type="RefSeq" id="WP_101305112.1">
    <property type="nucleotide sequence ID" value="NZ_CP025257.1"/>
</dbReference>
<feature type="coiled-coil region" evidence="1">
    <location>
        <begin position="111"/>
        <end position="138"/>
    </location>
</feature>
<evidence type="ECO:0000256" key="1">
    <source>
        <dbReference type="SAM" id="Coils"/>
    </source>
</evidence>
<dbReference type="KEGG" id="msyr:CXP39_00505"/>
<dbReference type="AlphaFoldDB" id="A0A2K9BIV4"/>
<protein>
    <submittedName>
        <fullName evidence="2">Uncharacterized protein</fullName>
    </submittedName>
</protein>
<name>A0A2K9BIV4_9MOLU</name>
<accession>A0A2K9BIV4</accession>
<proteinExistence type="predicted"/>
<dbReference type="OrthoDB" id="391913at2"/>
<evidence type="ECO:0000313" key="2">
    <source>
        <dbReference type="EMBL" id="AUF83291.1"/>
    </source>
</evidence>
<evidence type="ECO:0000313" key="3">
    <source>
        <dbReference type="Proteomes" id="UP000233419"/>
    </source>
</evidence>
<organism evidence="2 3">
    <name type="scientific">Mesoplasma syrphidae</name>
    <dbReference type="NCBI Taxonomy" id="225999"/>
    <lineage>
        <taxon>Bacteria</taxon>
        <taxon>Bacillati</taxon>
        <taxon>Mycoplasmatota</taxon>
        <taxon>Mollicutes</taxon>
        <taxon>Entomoplasmatales</taxon>
        <taxon>Entomoplasmataceae</taxon>
        <taxon>Mesoplasma</taxon>
    </lineage>
</organism>
<dbReference type="Proteomes" id="UP000233419">
    <property type="component" value="Chromosome"/>
</dbReference>